<evidence type="ECO:0000256" key="1">
    <source>
        <dbReference type="SAM" id="MobiDB-lite"/>
    </source>
</evidence>
<feature type="region of interest" description="Disordered" evidence="1">
    <location>
        <begin position="86"/>
        <end position="118"/>
    </location>
</feature>
<comment type="caution">
    <text evidence="2">The sequence shown here is derived from an EMBL/GenBank/DDBJ whole genome shotgun (WGS) entry which is preliminary data.</text>
</comment>
<name>A0A4C1ZW26_EUMVA</name>
<reference evidence="2 3" key="1">
    <citation type="journal article" date="2019" name="Commun. Biol.">
        <title>The bagworm genome reveals a unique fibroin gene that provides high tensile strength.</title>
        <authorList>
            <person name="Kono N."/>
            <person name="Nakamura H."/>
            <person name="Ohtoshi R."/>
            <person name="Tomita M."/>
            <person name="Numata K."/>
            <person name="Arakawa K."/>
        </authorList>
    </citation>
    <scope>NUCLEOTIDE SEQUENCE [LARGE SCALE GENOMIC DNA]</scope>
</reference>
<feature type="compositionally biased region" description="Basic and acidic residues" evidence="1">
    <location>
        <begin position="94"/>
        <end position="106"/>
    </location>
</feature>
<keyword evidence="3" id="KW-1185">Reference proteome</keyword>
<evidence type="ECO:0000313" key="3">
    <source>
        <dbReference type="Proteomes" id="UP000299102"/>
    </source>
</evidence>
<accession>A0A4C1ZW26</accession>
<dbReference type="EMBL" id="BGZK01002248">
    <property type="protein sequence ID" value="GBP92200.1"/>
    <property type="molecule type" value="Genomic_DNA"/>
</dbReference>
<evidence type="ECO:0000313" key="2">
    <source>
        <dbReference type="EMBL" id="GBP92200.1"/>
    </source>
</evidence>
<dbReference type="Proteomes" id="UP000299102">
    <property type="component" value="Unassembled WGS sequence"/>
</dbReference>
<gene>
    <name evidence="2" type="ORF">EVAR_62689_1</name>
</gene>
<feature type="region of interest" description="Disordered" evidence="1">
    <location>
        <begin position="217"/>
        <end position="239"/>
    </location>
</feature>
<sequence length="239" mass="26641">MRGNIYPLGAAVRPPGFRHTEQACKSWRRPCCREFNRGRSMLTDKFKEGRPKSVVVPQNIDAVRELTTQDRHVTYHEIKAFLGTAKKSASGTHQQEEKRGSKDKCTHYPPGSTPTKDSLVRYRSFRKEQASFLEESNIVIGRKKSVRCFTAGNAPVTPLGSLVSLGYGDHPVSNGSPTCSPLAYAIKNFITLGEVTHICLFLFPATYISGLSFQEPGRSSAASRKRQATRTEFAKQNHH</sequence>
<proteinExistence type="predicted"/>
<protein>
    <submittedName>
        <fullName evidence="2">Uncharacterized protein</fullName>
    </submittedName>
</protein>
<dbReference type="OrthoDB" id="10017160at2759"/>
<organism evidence="2 3">
    <name type="scientific">Eumeta variegata</name>
    <name type="common">Bagworm moth</name>
    <name type="synonym">Eumeta japonica</name>
    <dbReference type="NCBI Taxonomy" id="151549"/>
    <lineage>
        <taxon>Eukaryota</taxon>
        <taxon>Metazoa</taxon>
        <taxon>Ecdysozoa</taxon>
        <taxon>Arthropoda</taxon>
        <taxon>Hexapoda</taxon>
        <taxon>Insecta</taxon>
        <taxon>Pterygota</taxon>
        <taxon>Neoptera</taxon>
        <taxon>Endopterygota</taxon>
        <taxon>Lepidoptera</taxon>
        <taxon>Glossata</taxon>
        <taxon>Ditrysia</taxon>
        <taxon>Tineoidea</taxon>
        <taxon>Psychidae</taxon>
        <taxon>Oiketicinae</taxon>
        <taxon>Eumeta</taxon>
    </lineage>
</organism>
<dbReference type="AlphaFoldDB" id="A0A4C1ZW26"/>